<comment type="caution">
    <text evidence="1">The sequence shown here is derived from an EMBL/GenBank/DDBJ whole genome shotgun (WGS) entry which is preliminary data.</text>
</comment>
<dbReference type="RefSeq" id="WP_345229976.1">
    <property type="nucleotide sequence ID" value="NZ_BAABIQ010000003.1"/>
</dbReference>
<evidence type="ECO:0000313" key="1">
    <source>
        <dbReference type="EMBL" id="GAA4780006.1"/>
    </source>
</evidence>
<accession>A0ABP9AEX7</accession>
<dbReference type="InterPro" id="IPR007541">
    <property type="entry name" value="Uncharacterised_BSP"/>
</dbReference>
<sequence>MTNKLLQTIFFSSALFFSTTICYGQDHWGDVSRDKQEAIAVDTISKGKYTLVFINKSASFDDGVKNRLIDVFFINYPKEAKLYNKKTRREVTFVIDPAYQGVAAAAHGIIRFNPEWFKKNPNDIDVVTHEVMHLVQAYPNDSGPGWITEGIADYVRFTLGVDNEGAHWKLPDFDEKQSYENAYRVTARFFYWIELHVKKGLLKKLDNAMRTKTYTDDFWKKNTGKSVDELWSAYARNPNIG</sequence>
<dbReference type="Proteomes" id="UP001501411">
    <property type="component" value="Unassembled WGS sequence"/>
</dbReference>
<evidence type="ECO:0008006" key="3">
    <source>
        <dbReference type="Google" id="ProtNLM"/>
    </source>
</evidence>
<evidence type="ECO:0000313" key="2">
    <source>
        <dbReference type="Proteomes" id="UP001501411"/>
    </source>
</evidence>
<dbReference type="PANTHER" id="PTHR33321:SF12">
    <property type="entry name" value="PLANT BASIC SECRETORY PROTEIN (BSP) FAMILY PROTEIN"/>
    <property type="match status" value="1"/>
</dbReference>
<keyword evidence="2" id="KW-1185">Reference proteome</keyword>
<protein>
    <recommendedName>
        <fullName evidence="3">Secretory protein</fullName>
    </recommendedName>
</protein>
<name>A0ABP9AEX7_9SPHI</name>
<dbReference type="Pfam" id="PF04450">
    <property type="entry name" value="BSP"/>
    <property type="match status" value="1"/>
</dbReference>
<gene>
    <name evidence="1" type="ORF">GCM10023231_03590</name>
</gene>
<dbReference type="EMBL" id="BAABIQ010000003">
    <property type="protein sequence ID" value="GAA4780006.1"/>
    <property type="molecule type" value="Genomic_DNA"/>
</dbReference>
<dbReference type="PANTHER" id="PTHR33321">
    <property type="match status" value="1"/>
</dbReference>
<reference evidence="2" key="1">
    <citation type="journal article" date="2019" name="Int. J. Syst. Evol. Microbiol.">
        <title>The Global Catalogue of Microorganisms (GCM) 10K type strain sequencing project: providing services to taxonomists for standard genome sequencing and annotation.</title>
        <authorList>
            <consortium name="The Broad Institute Genomics Platform"/>
            <consortium name="The Broad Institute Genome Sequencing Center for Infectious Disease"/>
            <person name="Wu L."/>
            <person name="Ma J."/>
        </authorList>
    </citation>
    <scope>NUCLEOTIDE SEQUENCE [LARGE SCALE GENOMIC DNA]</scope>
    <source>
        <strain evidence="2">JCM 18200</strain>
    </source>
</reference>
<proteinExistence type="predicted"/>
<organism evidence="1 2">
    <name type="scientific">Olivibacter ginsenosidimutans</name>
    <dbReference type="NCBI Taxonomy" id="1176537"/>
    <lineage>
        <taxon>Bacteria</taxon>
        <taxon>Pseudomonadati</taxon>
        <taxon>Bacteroidota</taxon>
        <taxon>Sphingobacteriia</taxon>
        <taxon>Sphingobacteriales</taxon>
        <taxon>Sphingobacteriaceae</taxon>
        <taxon>Olivibacter</taxon>
    </lineage>
</organism>